<gene>
    <name evidence="2" type="ORF">B0T25DRAFT_576459</name>
</gene>
<dbReference type="Pfam" id="PF25545">
    <property type="entry name" value="DUF7924"/>
    <property type="match status" value="1"/>
</dbReference>
<dbReference type="Proteomes" id="UP001275084">
    <property type="component" value="Unassembled WGS sequence"/>
</dbReference>
<name>A0AAJ0HWL9_9PEZI</name>
<reference evidence="2" key="1">
    <citation type="journal article" date="2023" name="Mol. Phylogenet. Evol.">
        <title>Genome-scale phylogeny and comparative genomics of the fungal order Sordariales.</title>
        <authorList>
            <person name="Hensen N."/>
            <person name="Bonometti L."/>
            <person name="Westerberg I."/>
            <person name="Brannstrom I.O."/>
            <person name="Guillou S."/>
            <person name="Cros-Aarteil S."/>
            <person name="Calhoun S."/>
            <person name="Haridas S."/>
            <person name="Kuo A."/>
            <person name="Mondo S."/>
            <person name="Pangilinan J."/>
            <person name="Riley R."/>
            <person name="LaButti K."/>
            <person name="Andreopoulos B."/>
            <person name="Lipzen A."/>
            <person name="Chen C."/>
            <person name="Yan M."/>
            <person name="Daum C."/>
            <person name="Ng V."/>
            <person name="Clum A."/>
            <person name="Steindorff A."/>
            <person name="Ohm R.A."/>
            <person name="Martin F."/>
            <person name="Silar P."/>
            <person name="Natvig D.O."/>
            <person name="Lalanne C."/>
            <person name="Gautier V."/>
            <person name="Ament-Velasquez S.L."/>
            <person name="Kruys A."/>
            <person name="Hutchinson M.I."/>
            <person name="Powell A.J."/>
            <person name="Barry K."/>
            <person name="Miller A.N."/>
            <person name="Grigoriev I.V."/>
            <person name="Debuchy R."/>
            <person name="Gladieux P."/>
            <person name="Hiltunen Thoren M."/>
            <person name="Johannesson H."/>
        </authorList>
    </citation>
    <scope>NUCLEOTIDE SEQUENCE</scope>
    <source>
        <strain evidence="2">CBS 955.72</strain>
    </source>
</reference>
<feature type="domain" description="DUF7924" evidence="1">
    <location>
        <begin position="147"/>
        <end position="309"/>
    </location>
</feature>
<evidence type="ECO:0000313" key="3">
    <source>
        <dbReference type="Proteomes" id="UP001275084"/>
    </source>
</evidence>
<comment type="caution">
    <text evidence="2">The sequence shown here is derived from an EMBL/GenBank/DDBJ whole genome shotgun (WGS) entry which is preliminary data.</text>
</comment>
<dbReference type="AlphaFoldDB" id="A0AAJ0HWL9"/>
<evidence type="ECO:0000313" key="2">
    <source>
        <dbReference type="EMBL" id="KAK3364047.1"/>
    </source>
</evidence>
<protein>
    <recommendedName>
        <fullName evidence="1">DUF7924 domain-containing protein</fullName>
    </recommendedName>
</protein>
<reference evidence="2" key="2">
    <citation type="submission" date="2023-06" db="EMBL/GenBank/DDBJ databases">
        <authorList>
            <consortium name="Lawrence Berkeley National Laboratory"/>
            <person name="Haridas S."/>
            <person name="Hensen N."/>
            <person name="Bonometti L."/>
            <person name="Westerberg I."/>
            <person name="Brannstrom I.O."/>
            <person name="Guillou S."/>
            <person name="Cros-Aarteil S."/>
            <person name="Calhoun S."/>
            <person name="Kuo A."/>
            <person name="Mondo S."/>
            <person name="Pangilinan J."/>
            <person name="Riley R."/>
            <person name="Labutti K."/>
            <person name="Andreopoulos B."/>
            <person name="Lipzen A."/>
            <person name="Chen C."/>
            <person name="Yanf M."/>
            <person name="Daum C."/>
            <person name="Ng V."/>
            <person name="Clum A."/>
            <person name="Steindorff A."/>
            <person name="Ohm R."/>
            <person name="Martin F."/>
            <person name="Silar P."/>
            <person name="Natvig D."/>
            <person name="Lalanne C."/>
            <person name="Gautier V."/>
            <person name="Ament-Velasquez S.L."/>
            <person name="Kruys A."/>
            <person name="Hutchinson M.I."/>
            <person name="Powell A.J."/>
            <person name="Barry K."/>
            <person name="Miller A.N."/>
            <person name="Grigoriev I.V."/>
            <person name="Debuchy R."/>
            <person name="Gladieux P."/>
            <person name="Thoren M.H."/>
            <person name="Johannesson H."/>
        </authorList>
    </citation>
    <scope>NUCLEOTIDE SEQUENCE</scope>
    <source>
        <strain evidence="2">CBS 955.72</strain>
    </source>
</reference>
<dbReference type="EMBL" id="JAUIQD010000001">
    <property type="protein sequence ID" value="KAK3364047.1"/>
    <property type="molecule type" value="Genomic_DNA"/>
</dbReference>
<dbReference type="PANTHER" id="PTHR42470:SF1">
    <property type="entry name" value="VAST DOMAIN-CONTAINING PROTEIN"/>
    <property type="match status" value="1"/>
</dbReference>
<evidence type="ECO:0000259" key="1">
    <source>
        <dbReference type="Pfam" id="PF25545"/>
    </source>
</evidence>
<accession>A0AAJ0HWL9</accession>
<organism evidence="2 3">
    <name type="scientific">Lasiosphaeria hispida</name>
    <dbReference type="NCBI Taxonomy" id="260671"/>
    <lineage>
        <taxon>Eukaryota</taxon>
        <taxon>Fungi</taxon>
        <taxon>Dikarya</taxon>
        <taxon>Ascomycota</taxon>
        <taxon>Pezizomycotina</taxon>
        <taxon>Sordariomycetes</taxon>
        <taxon>Sordariomycetidae</taxon>
        <taxon>Sordariales</taxon>
        <taxon>Lasiosphaeriaceae</taxon>
        <taxon>Lasiosphaeria</taxon>
    </lineage>
</organism>
<keyword evidence="3" id="KW-1185">Reference proteome</keyword>
<proteinExistence type="predicted"/>
<sequence length="319" mass="34600">MPIFSGSSPHHQHQADNPDDDYYPVFVKHNLDLDVDINDVRSGGYRANCLAPNNIFFQLPSNPLPPIVALLTKQILTGAVTPPSPAMLAAMMDNLDKLSTHGCSKLHVQYCLEGLFTINTLPQELQVSCKSGITRHLLPASSPALPQLFPDLLYGYCIMMAFTQAQQTTLQHIHPSILSYAQATAGTTFPFFVIELQAAAGTGRNLWDTANECAGSAAACLQALDQLNTALGAAGCQGRIPNVCYCLAIDNNLGELYTSWKDENGSNVHVQRVASYLLSDTEHFARLYACVASILKWGATTRLQDIRMAADYIGRGGGE</sequence>
<dbReference type="InterPro" id="IPR057684">
    <property type="entry name" value="DUF7924"/>
</dbReference>
<dbReference type="PANTHER" id="PTHR42470">
    <property type="entry name" value="VAST DOMAIN-CONTAINING PROTEIN"/>
    <property type="match status" value="1"/>
</dbReference>